<proteinExistence type="predicted"/>
<sequence>MRRQISYALLLLTAVLLILGTLTPVFASVLPHLPPHSDIVFHFFAHVVLVLALAAALPSLPREAACAYSVAAAVLLELAQAVFVRSRNAHLPDIIAATLASFAVFLVPREGKIRPPSAAVFLNWLIPDEDDDDLDSHRVTSWAV</sequence>
<protein>
    <recommendedName>
        <fullName evidence="5">VanZ-like domain-containing protein</fullName>
    </recommendedName>
</protein>
<name>A0A2V3IEK8_9FLOR</name>
<accession>A0A2V3IEK8</accession>
<feature type="transmembrane region" description="Helical" evidence="1">
    <location>
        <begin position="37"/>
        <end position="57"/>
    </location>
</feature>
<evidence type="ECO:0000256" key="1">
    <source>
        <dbReference type="SAM" id="Phobius"/>
    </source>
</evidence>
<evidence type="ECO:0000313" key="3">
    <source>
        <dbReference type="EMBL" id="PXF40507.1"/>
    </source>
</evidence>
<keyword evidence="4" id="KW-1185">Reference proteome</keyword>
<feature type="chain" id="PRO_5016071425" description="VanZ-like domain-containing protein" evidence="2">
    <location>
        <begin position="28"/>
        <end position="144"/>
    </location>
</feature>
<keyword evidence="2" id="KW-0732">Signal</keyword>
<evidence type="ECO:0000256" key="2">
    <source>
        <dbReference type="SAM" id="SignalP"/>
    </source>
</evidence>
<evidence type="ECO:0008006" key="5">
    <source>
        <dbReference type="Google" id="ProtNLM"/>
    </source>
</evidence>
<dbReference type="AlphaFoldDB" id="A0A2V3IEK8"/>
<dbReference type="Proteomes" id="UP000247409">
    <property type="component" value="Unassembled WGS sequence"/>
</dbReference>
<evidence type="ECO:0000313" key="4">
    <source>
        <dbReference type="Proteomes" id="UP000247409"/>
    </source>
</evidence>
<feature type="signal peptide" evidence="2">
    <location>
        <begin position="1"/>
        <end position="27"/>
    </location>
</feature>
<keyword evidence="1" id="KW-1133">Transmembrane helix</keyword>
<reference evidence="3 4" key="1">
    <citation type="journal article" date="2018" name="Mol. Biol. Evol.">
        <title>Analysis of the draft genome of the red seaweed Gracilariopsis chorda provides insights into genome size evolution in Rhodophyta.</title>
        <authorList>
            <person name="Lee J."/>
            <person name="Yang E.C."/>
            <person name="Graf L."/>
            <person name="Yang J.H."/>
            <person name="Qiu H."/>
            <person name="Zel Zion U."/>
            <person name="Chan C.X."/>
            <person name="Stephens T.G."/>
            <person name="Weber A.P.M."/>
            <person name="Boo G.H."/>
            <person name="Boo S.M."/>
            <person name="Kim K.M."/>
            <person name="Shin Y."/>
            <person name="Jung M."/>
            <person name="Lee S.J."/>
            <person name="Yim H.S."/>
            <person name="Lee J.H."/>
            <person name="Bhattacharya D."/>
            <person name="Yoon H.S."/>
        </authorList>
    </citation>
    <scope>NUCLEOTIDE SEQUENCE [LARGE SCALE GENOMIC DNA]</scope>
    <source>
        <strain evidence="3 4">SKKU-2015</strain>
        <tissue evidence="3">Whole body</tissue>
    </source>
</reference>
<dbReference type="EMBL" id="NBIV01000289">
    <property type="protein sequence ID" value="PXF40507.1"/>
    <property type="molecule type" value="Genomic_DNA"/>
</dbReference>
<keyword evidence="1" id="KW-0812">Transmembrane</keyword>
<keyword evidence="1" id="KW-0472">Membrane</keyword>
<organism evidence="3 4">
    <name type="scientific">Gracilariopsis chorda</name>
    <dbReference type="NCBI Taxonomy" id="448386"/>
    <lineage>
        <taxon>Eukaryota</taxon>
        <taxon>Rhodophyta</taxon>
        <taxon>Florideophyceae</taxon>
        <taxon>Rhodymeniophycidae</taxon>
        <taxon>Gracilariales</taxon>
        <taxon>Gracilariaceae</taxon>
        <taxon>Gracilariopsis</taxon>
    </lineage>
</organism>
<gene>
    <name evidence="3" type="ORF">BWQ96_09788</name>
</gene>
<comment type="caution">
    <text evidence="3">The sequence shown here is derived from an EMBL/GenBank/DDBJ whole genome shotgun (WGS) entry which is preliminary data.</text>
</comment>